<dbReference type="Gene3D" id="3.40.50.150">
    <property type="entry name" value="Vaccinia Virus protein VP39"/>
    <property type="match status" value="1"/>
</dbReference>
<keyword evidence="2 3" id="KW-0808">Transferase</keyword>
<dbReference type="OrthoDB" id="9785995at2"/>
<keyword evidence="4" id="KW-1185">Reference proteome</keyword>
<evidence type="ECO:0000313" key="3">
    <source>
        <dbReference type="EMBL" id="SFT38828.1"/>
    </source>
</evidence>
<dbReference type="GO" id="GO:0032259">
    <property type="term" value="P:methylation"/>
    <property type="evidence" value="ECO:0007669"/>
    <property type="project" value="UniProtKB-KW"/>
</dbReference>
<gene>
    <name evidence="3" type="ORF">SAMN05216474_0275</name>
</gene>
<dbReference type="NCBIfam" id="NF001785">
    <property type="entry name" value="PRK00517.2-2"/>
    <property type="match status" value="1"/>
</dbReference>
<dbReference type="InterPro" id="IPR050078">
    <property type="entry name" value="Ribosomal_L11_MeTrfase_PrmA"/>
</dbReference>
<dbReference type="Pfam" id="PF06325">
    <property type="entry name" value="PrmA"/>
    <property type="match status" value="1"/>
</dbReference>
<accession>A0A1I6XKD6</accession>
<dbReference type="PANTHER" id="PTHR43648:SF1">
    <property type="entry name" value="ELECTRON TRANSFER FLAVOPROTEIN BETA SUBUNIT LYSINE METHYLTRANSFERASE"/>
    <property type="match status" value="1"/>
</dbReference>
<reference evidence="3 4" key="1">
    <citation type="submission" date="2016-10" db="EMBL/GenBank/DDBJ databases">
        <authorList>
            <person name="de Groot N.N."/>
        </authorList>
    </citation>
    <scope>NUCLEOTIDE SEQUENCE [LARGE SCALE GENOMIC DNA]</scope>
    <source>
        <strain evidence="3 4">CGMCC 1.7005</strain>
    </source>
</reference>
<dbReference type="GO" id="GO:0008276">
    <property type="term" value="F:protein methyltransferase activity"/>
    <property type="evidence" value="ECO:0007669"/>
    <property type="project" value="TreeGrafter"/>
</dbReference>
<keyword evidence="1 3" id="KW-0489">Methyltransferase</keyword>
<dbReference type="PANTHER" id="PTHR43648">
    <property type="entry name" value="ELECTRON TRANSFER FLAVOPROTEIN BETA SUBUNIT LYSINE METHYLTRANSFERASE"/>
    <property type="match status" value="1"/>
</dbReference>
<keyword evidence="3" id="KW-0687">Ribonucleoprotein</keyword>
<dbReference type="InterPro" id="IPR029063">
    <property type="entry name" value="SAM-dependent_MTases_sf"/>
</dbReference>
<organism evidence="3 4">
    <name type="scientific">Lishizhenia tianjinensis</name>
    <dbReference type="NCBI Taxonomy" id="477690"/>
    <lineage>
        <taxon>Bacteria</taxon>
        <taxon>Pseudomonadati</taxon>
        <taxon>Bacteroidota</taxon>
        <taxon>Flavobacteriia</taxon>
        <taxon>Flavobacteriales</taxon>
        <taxon>Crocinitomicaceae</taxon>
        <taxon>Lishizhenia</taxon>
    </lineage>
</organism>
<keyword evidence="3" id="KW-0689">Ribosomal protein</keyword>
<dbReference type="STRING" id="477690.SAMN05216474_0275"/>
<sequence>MEYLELDIKLNPVSPWDDIIVSQLAELGFESFTNDKTGVKAYGPTADVNMEEVMAQSILGNVPEGLTLSFTQEVIAEQNWNATWEADFEPVFVEDKLTILAPFHDASIAKGMKVEIQPQMSFGTGHHQTTWLMSKALFAEDLQGKRVLDVGSGTGVLAIVAKKLGAGFTMGTDIEEGAVENAIENQGRNDINDITFLLGDIDVVKEDNFDLLLANINKNVLKAHMPTYAALLKSGGKLKLSGFFESDVDELVTIAAQNGFTKEGVLLKEGWAVIQLIKN</sequence>
<dbReference type="EMBL" id="FPAS01000001">
    <property type="protein sequence ID" value="SFT38828.1"/>
    <property type="molecule type" value="Genomic_DNA"/>
</dbReference>
<dbReference type="AlphaFoldDB" id="A0A1I6XKD6"/>
<dbReference type="GO" id="GO:0005840">
    <property type="term" value="C:ribosome"/>
    <property type="evidence" value="ECO:0007669"/>
    <property type="project" value="UniProtKB-KW"/>
</dbReference>
<protein>
    <submittedName>
        <fullName evidence="3">Ribosomal protein L11 methyltransferase</fullName>
    </submittedName>
</protein>
<name>A0A1I6XKD6_9FLAO</name>
<evidence type="ECO:0000313" key="4">
    <source>
        <dbReference type="Proteomes" id="UP000236454"/>
    </source>
</evidence>
<evidence type="ECO:0000256" key="2">
    <source>
        <dbReference type="ARBA" id="ARBA00022679"/>
    </source>
</evidence>
<proteinExistence type="predicted"/>
<dbReference type="SUPFAM" id="SSF53335">
    <property type="entry name" value="S-adenosyl-L-methionine-dependent methyltransferases"/>
    <property type="match status" value="1"/>
</dbReference>
<evidence type="ECO:0000256" key="1">
    <source>
        <dbReference type="ARBA" id="ARBA00022603"/>
    </source>
</evidence>
<dbReference type="Proteomes" id="UP000236454">
    <property type="component" value="Unassembled WGS sequence"/>
</dbReference>
<dbReference type="RefSeq" id="WP_090245512.1">
    <property type="nucleotide sequence ID" value="NZ_FPAS01000001.1"/>
</dbReference>
<dbReference type="CDD" id="cd02440">
    <property type="entry name" value="AdoMet_MTases"/>
    <property type="match status" value="1"/>
</dbReference>